<dbReference type="AlphaFoldDB" id="A0A2K4ZN96"/>
<name>A0A2K4ZN96_9FIRM</name>
<gene>
    <name evidence="1" type="ORF">AMURIS_04693</name>
</gene>
<dbReference type="EMBL" id="OFSM01000035">
    <property type="protein sequence ID" value="SOY31941.1"/>
    <property type="molecule type" value="Genomic_DNA"/>
</dbReference>
<accession>A0A2K4ZN96</accession>
<evidence type="ECO:0008006" key="3">
    <source>
        <dbReference type="Google" id="ProtNLM"/>
    </source>
</evidence>
<protein>
    <recommendedName>
        <fullName evidence="3">Right handed beta helix domain-containing protein</fullName>
    </recommendedName>
</protein>
<keyword evidence="2" id="KW-1185">Reference proteome</keyword>
<dbReference type="Proteomes" id="UP000236311">
    <property type="component" value="Unassembled WGS sequence"/>
</dbReference>
<evidence type="ECO:0000313" key="2">
    <source>
        <dbReference type="Proteomes" id="UP000236311"/>
    </source>
</evidence>
<proteinExistence type="predicted"/>
<evidence type="ECO:0000313" key="1">
    <source>
        <dbReference type="EMBL" id="SOY31941.1"/>
    </source>
</evidence>
<organism evidence="1 2">
    <name type="scientific">Acetatifactor muris</name>
    <dbReference type="NCBI Taxonomy" id="879566"/>
    <lineage>
        <taxon>Bacteria</taxon>
        <taxon>Bacillati</taxon>
        <taxon>Bacillota</taxon>
        <taxon>Clostridia</taxon>
        <taxon>Lachnospirales</taxon>
        <taxon>Lachnospiraceae</taxon>
        <taxon>Acetatifactor</taxon>
    </lineage>
</organism>
<dbReference type="InterPro" id="IPR011050">
    <property type="entry name" value="Pectin_lyase_fold/virulence"/>
</dbReference>
<dbReference type="OrthoDB" id="3320128at2"/>
<dbReference type="Gene3D" id="2.160.20.10">
    <property type="entry name" value="Single-stranded right-handed beta-helix, Pectin lyase-like"/>
    <property type="match status" value="1"/>
</dbReference>
<dbReference type="SUPFAM" id="SSF51126">
    <property type="entry name" value="Pectin lyase-like"/>
    <property type="match status" value="1"/>
</dbReference>
<sequence>MDREIVKQNIYNRLSGVEKLLADMLPSEEVYVDIHKYIQYVRKDSRGLEIWTDAFNVALREEKAIYIPKAEQPYYIDGSVIIPSQRHIRADEDAVIRQLEGVRVLMFRNEHTVDGTYCPPGRANRDSDISITGGRWEESYTSRAGYGKSGMYDDNRSFYGVSTCMLFNNIENLSLRNMTFAHTAGFAVQAAEMENAIFENITFENCYADGLHINGNSENLIIRNIAGEVGDDLVALNMYDWKNSSVNFGPARNVLCENLRLAPNSRYKALRISPGVYYFEDGSGINCAVEDFIIKNVSGIHTFKLYLQTPRHRVGEEPGSKEVGSGDNLFFEDITIDLTQPVDKFEEYLTSDRVRGAFAGFEIGTNIDNISFENINIRLYQDRYPMSFLACVGPKSIRTKDGWEIFDPYVDCKVKNLHAKNIVVNGEKIEDIRPYIYEIVFDDVYGDGLAVGKGVFERISS</sequence>
<dbReference type="InterPro" id="IPR012334">
    <property type="entry name" value="Pectin_lyas_fold"/>
</dbReference>
<dbReference type="RefSeq" id="WP_103241919.1">
    <property type="nucleotide sequence ID" value="NZ_JANJZD010000037.1"/>
</dbReference>
<reference evidence="1 2" key="1">
    <citation type="submission" date="2018-01" db="EMBL/GenBank/DDBJ databases">
        <authorList>
            <person name="Gaut B.S."/>
            <person name="Morton B.R."/>
            <person name="Clegg M.T."/>
            <person name="Duvall M.R."/>
        </authorList>
    </citation>
    <scope>NUCLEOTIDE SEQUENCE [LARGE SCALE GENOMIC DNA]</scope>
    <source>
        <strain evidence="1">GP69</strain>
    </source>
</reference>